<dbReference type="InterPro" id="IPR010562">
    <property type="entry name" value="Haemolymph_juvenile_hormone-bd"/>
</dbReference>
<dbReference type="GO" id="GO:0005615">
    <property type="term" value="C:extracellular space"/>
    <property type="evidence" value="ECO:0007669"/>
    <property type="project" value="TreeGrafter"/>
</dbReference>
<protein>
    <submittedName>
        <fullName evidence="5">Uncharacterized protein</fullName>
    </submittedName>
</protein>
<dbReference type="Pfam" id="PF06585">
    <property type="entry name" value="JHBP"/>
    <property type="match status" value="1"/>
</dbReference>
<comment type="caution">
    <text evidence="5">The sequence shown here is derived from an EMBL/GenBank/DDBJ whole genome shotgun (WGS) entry which is preliminary data.</text>
</comment>
<dbReference type="SMART" id="SM00700">
    <property type="entry name" value="JHBP"/>
    <property type="match status" value="1"/>
</dbReference>
<proteinExistence type="inferred from homology"/>
<feature type="chain" id="PRO_5043833954" evidence="4">
    <location>
        <begin position="18"/>
        <end position="249"/>
    </location>
</feature>
<dbReference type="PANTHER" id="PTHR11008">
    <property type="entry name" value="PROTEIN TAKEOUT-LIKE PROTEIN"/>
    <property type="match status" value="1"/>
</dbReference>
<dbReference type="Gene3D" id="3.15.10.30">
    <property type="entry name" value="Haemolymph juvenile hormone binding protein"/>
    <property type="match status" value="1"/>
</dbReference>
<comment type="similarity">
    <text evidence="3">Belongs to the TO family.</text>
</comment>
<keyword evidence="2" id="KW-0090">Biological rhythms</keyword>
<organism evidence="5">
    <name type="scientific">Menopon gallinae</name>
    <name type="common">poultry shaft louse</name>
    <dbReference type="NCBI Taxonomy" id="328185"/>
    <lineage>
        <taxon>Eukaryota</taxon>
        <taxon>Metazoa</taxon>
        <taxon>Ecdysozoa</taxon>
        <taxon>Arthropoda</taxon>
        <taxon>Hexapoda</taxon>
        <taxon>Insecta</taxon>
        <taxon>Pterygota</taxon>
        <taxon>Neoptera</taxon>
        <taxon>Paraneoptera</taxon>
        <taxon>Psocodea</taxon>
        <taxon>Troctomorpha</taxon>
        <taxon>Phthiraptera</taxon>
        <taxon>Amblycera</taxon>
        <taxon>Menoponidae</taxon>
        <taxon>Menopon</taxon>
    </lineage>
</organism>
<accession>A0AAW2IHT3</accession>
<gene>
    <name evidence="5" type="ORF">PYX00_002468</name>
</gene>
<evidence type="ECO:0000256" key="4">
    <source>
        <dbReference type="SAM" id="SignalP"/>
    </source>
</evidence>
<evidence type="ECO:0000256" key="3">
    <source>
        <dbReference type="ARBA" id="ARBA00060902"/>
    </source>
</evidence>
<dbReference type="AlphaFoldDB" id="A0AAW2IHT3"/>
<evidence type="ECO:0000256" key="2">
    <source>
        <dbReference type="ARBA" id="ARBA00023108"/>
    </source>
</evidence>
<evidence type="ECO:0000313" key="5">
    <source>
        <dbReference type="EMBL" id="KAL0281496.1"/>
    </source>
</evidence>
<keyword evidence="1 4" id="KW-0732">Signal</keyword>
<dbReference type="PANTHER" id="PTHR11008:SF39">
    <property type="entry name" value="CIRCADIAN CLOCK-CONTROLLED PROTEIN-LIKE PROTEIN"/>
    <property type="match status" value="1"/>
</dbReference>
<feature type="signal peptide" evidence="4">
    <location>
        <begin position="1"/>
        <end position="17"/>
    </location>
</feature>
<dbReference type="EMBL" id="JARGDH010000001">
    <property type="protein sequence ID" value="KAL0281496.1"/>
    <property type="molecule type" value="Genomic_DNA"/>
</dbReference>
<sequence>MNLQTGAVLVFVLGVSAEVFGASIPSYIHTCRRSDPQVEQCILNSIDELRPRLKDGLPELDIPALEPLILPLVKVSDESSGFRALGKDIHVYGATNFQITKLKLEAATDTRLTVHLVLNLPRLEFEGDYEVNTKVLSLPINGNGKIRVNATNTNADMVIYGQIRKKGNHNYVRFTKMDMGLKIDDYDVRLDDLFTDRALQEATNKLINENKKDIMNSINPIVTANAINNILEVANKIAKNQPYDVLFPE</sequence>
<dbReference type="GO" id="GO:0007623">
    <property type="term" value="P:circadian rhythm"/>
    <property type="evidence" value="ECO:0007669"/>
    <property type="project" value="UniProtKB-ARBA"/>
</dbReference>
<name>A0AAW2IHT3_9NEOP</name>
<evidence type="ECO:0000256" key="1">
    <source>
        <dbReference type="ARBA" id="ARBA00022729"/>
    </source>
</evidence>
<dbReference type="InterPro" id="IPR038606">
    <property type="entry name" value="To_sf"/>
</dbReference>
<dbReference type="FunFam" id="3.15.10.30:FF:000001">
    <property type="entry name" value="Takeout-like protein 1"/>
    <property type="match status" value="1"/>
</dbReference>
<reference evidence="5" key="1">
    <citation type="journal article" date="2024" name="Gigascience">
        <title>Chromosome-level genome of the poultry shaft louse Menopon gallinae provides insight into the host-switching and adaptive evolution of parasitic lice.</title>
        <authorList>
            <person name="Xu Y."/>
            <person name="Ma L."/>
            <person name="Liu S."/>
            <person name="Liang Y."/>
            <person name="Liu Q."/>
            <person name="He Z."/>
            <person name="Tian L."/>
            <person name="Duan Y."/>
            <person name="Cai W."/>
            <person name="Li H."/>
            <person name="Song F."/>
        </authorList>
    </citation>
    <scope>NUCLEOTIDE SEQUENCE</scope>
    <source>
        <strain evidence="5">Cailab_2023a</strain>
    </source>
</reference>